<feature type="transmembrane region" description="Helical" evidence="1">
    <location>
        <begin position="218"/>
        <end position="242"/>
    </location>
</feature>
<reference evidence="2 3" key="1">
    <citation type="submission" date="2021-06" db="EMBL/GenBank/DDBJ databases">
        <authorList>
            <person name="Palmer J.M."/>
        </authorList>
    </citation>
    <scope>NUCLEOTIDE SEQUENCE [LARGE SCALE GENOMIC DNA]</scope>
    <source>
        <strain evidence="2 3">GA_2019</strain>
        <tissue evidence="2">Muscle</tissue>
    </source>
</reference>
<dbReference type="EMBL" id="JAHRIO010000058">
    <property type="protein sequence ID" value="MEQ2157428.1"/>
    <property type="molecule type" value="Genomic_DNA"/>
</dbReference>
<feature type="transmembrane region" description="Helical" evidence="1">
    <location>
        <begin position="183"/>
        <end position="206"/>
    </location>
</feature>
<keyword evidence="1" id="KW-1133">Transmembrane helix</keyword>
<name>A0ABV0ME79_9TELE</name>
<accession>A0ABV0ME79</accession>
<comment type="caution">
    <text evidence="2">The sequence shown here is derived from an EMBL/GenBank/DDBJ whole genome shotgun (WGS) entry which is preliminary data.</text>
</comment>
<proteinExistence type="predicted"/>
<feature type="transmembrane region" description="Helical" evidence="1">
    <location>
        <begin position="20"/>
        <end position="42"/>
    </location>
</feature>
<feature type="transmembrane region" description="Helical" evidence="1">
    <location>
        <begin position="49"/>
        <end position="66"/>
    </location>
</feature>
<dbReference type="Proteomes" id="UP001476798">
    <property type="component" value="Unassembled WGS sequence"/>
</dbReference>
<protein>
    <submittedName>
        <fullName evidence="2">Uncharacterized protein</fullName>
    </submittedName>
</protein>
<feature type="transmembrane region" description="Helical" evidence="1">
    <location>
        <begin position="72"/>
        <end position="95"/>
    </location>
</feature>
<sequence>MGIGTWTWEYKVCMRSVSDSTTSIVVCLYVGRVDVSVMWGLFPPCHTPCRWLVSLVVLGVQGWVLWCVLAHFWWLLALLGLCWGVVCPLVSGLWVHRSPGCGPSGPVVPLSSVSVSGPRGWVCGYSHPVLNMLMKKPYIHKRGHTYTHRCLDSSVYRYTDILYIELPLNTSCIHRYRVLFSNIVAAICVSAGVEAVFQDIILYSFYPSFSPLFLSPSLPFTLLPLLSPFLASLFPFCFSLCAHSI</sequence>
<gene>
    <name evidence="2" type="ORF">GOODEAATRI_001800</name>
</gene>
<evidence type="ECO:0000313" key="3">
    <source>
        <dbReference type="Proteomes" id="UP001476798"/>
    </source>
</evidence>
<keyword evidence="1" id="KW-0812">Transmembrane</keyword>
<organism evidence="2 3">
    <name type="scientific">Goodea atripinnis</name>
    <dbReference type="NCBI Taxonomy" id="208336"/>
    <lineage>
        <taxon>Eukaryota</taxon>
        <taxon>Metazoa</taxon>
        <taxon>Chordata</taxon>
        <taxon>Craniata</taxon>
        <taxon>Vertebrata</taxon>
        <taxon>Euteleostomi</taxon>
        <taxon>Actinopterygii</taxon>
        <taxon>Neopterygii</taxon>
        <taxon>Teleostei</taxon>
        <taxon>Neoteleostei</taxon>
        <taxon>Acanthomorphata</taxon>
        <taxon>Ovalentaria</taxon>
        <taxon>Atherinomorphae</taxon>
        <taxon>Cyprinodontiformes</taxon>
        <taxon>Goodeidae</taxon>
        <taxon>Goodea</taxon>
    </lineage>
</organism>
<evidence type="ECO:0000313" key="2">
    <source>
        <dbReference type="EMBL" id="MEQ2157428.1"/>
    </source>
</evidence>
<keyword evidence="1" id="KW-0472">Membrane</keyword>
<evidence type="ECO:0000256" key="1">
    <source>
        <dbReference type="SAM" id="Phobius"/>
    </source>
</evidence>
<keyword evidence="3" id="KW-1185">Reference proteome</keyword>